<comment type="caution">
    <text evidence="2">The sequence shown here is derived from an EMBL/GenBank/DDBJ whole genome shotgun (WGS) entry which is preliminary data.</text>
</comment>
<proteinExistence type="predicted"/>
<accession>A0AAD7NHE7</accession>
<name>A0AAD7NHE7_9AGAR</name>
<feature type="non-terminal residue" evidence="2">
    <location>
        <position position="1"/>
    </location>
</feature>
<evidence type="ECO:0000313" key="2">
    <source>
        <dbReference type="EMBL" id="KAJ7760846.1"/>
    </source>
</evidence>
<reference evidence="2" key="1">
    <citation type="submission" date="2023-03" db="EMBL/GenBank/DDBJ databases">
        <title>Massive genome expansion in bonnet fungi (Mycena s.s.) driven by repeated elements and novel gene families across ecological guilds.</title>
        <authorList>
            <consortium name="Lawrence Berkeley National Laboratory"/>
            <person name="Harder C.B."/>
            <person name="Miyauchi S."/>
            <person name="Viragh M."/>
            <person name="Kuo A."/>
            <person name="Thoen E."/>
            <person name="Andreopoulos B."/>
            <person name="Lu D."/>
            <person name="Skrede I."/>
            <person name="Drula E."/>
            <person name="Henrissat B."/>
            <person name="Morin E."/>
            <person name="Kohler A."/>
            <person name="Barry K."/>
            <person name="LaButti K."/>
            <person name="Morin E."/>
            <person name="Salamov A."/>
            <person name="Lipzen A."/>
            <person name="Mereny Z."/>
            <person name="Hegedus B."/>
            <person name="Baldrian P."/>
            <person name="Stursova M."/>
            <person name="Weitz H."/>
            <person name="Taylor A."/>
            <person name="Grigoriev I.V."/>
            <person name="Nagy L.G."/>
            <person name="Martin F."/>
            <person name="Kauserud H."/>
        </authorList>
    </citation>
    <scope>NUCLEOTIDE SEQUENCE</scope>
    <source>
        <strain evidence="2">CBHHK188m</strain>
    </source>
</reference>
<dbReference type="Proteomes" id="UP001215280">
    <property type="component" value="Unassembled WGS sequence"/>
</dbReference>
<gene>
    <name evidence="2" type="ORF">DFH07DRAFT_740404</name>
</gene>
<dbReference type="AlphaFoldDB" id="A0AAD7NHE7"/>
<dbReference type="EMBL" id="JARJLG010000047">
    <property type="protein sequence ID" value="KAJ7760846.1"/>
    <property type="molecule type" value="Genomic_DNA"/>
</dbReference>
<protein>
    <submittedName>
        <fullName evidence="2">Uncharacterized protein</fullName>
    </submittedName>
</protein>
<sequence>AVPLKGPSAGSTSIFDTALVTEDPARYVQSSDVTGLRPAQIRVIFKLPLQFGSYPHPLAYLEGLTPLNGRPDPVSGMFTTHRSTPDPPPAPQCRCYLRGAHRPQLSFM</sequence>
<feature type="region of interest" description="Disordered" evidence="1">
    <location>
        <begin position="72"/>
        <end position="93"/>
    </location>
</feature>
<evidence type="ECO:0000313" key="3">
    <source>
        <dbReference type="Proteomes" id="UP001215280"/>
    </source>
</evidence>
<evidence type="ECO:0000256" key="1">
    <source>
        <dbReference type="SAM" id="MobiDB-lite"/>
    </source>
</evidence>
<organism evidence="2 3">
    <name type="scientific">Mycena maculata</name>
    <dbReference type="NCBI Taxonomy" id="230809"/>
    <lineage>
        <taxon>Eukaryota</taxon>
        <taxon>Fungi</taxon>
        <taxon>Dikarya</taxon>
        <taxon>Basidiomycota</taxon>
        <taxon>Agaricomycotina</taxon>
        <taxon>Agaricomycetes</taxon>
        <taxon>Agaricomycetidae</taxon>
        <taxon>Agaricales</taxon>
        <taxon>Marasmiineae</taxon>
        <taxon>Mycenaceae</taxon>
        <taxon>Mycena</taxon>
    </lineage>
</organism>
<keyword evidence="3" id="KW-1185">Reference proteome</keyword>